<organism evidence="1 2">
    <name type="scientific">Anoxynatronum buryatiense</name>
    <dbReference type="NCBI Taxonomy" id="489973"/>
    <lineage>
        <taxon>Bacteria</taxon>
        <taxon>Bacillati</taxon>
        <taxon>Bacillota</taxon>
        <taxon>Clostridia</taxon>
        <taxon>Eubacteriales</taxon>
        <taxon>Clostridiaceae</taxon>
        <taxon>Anoxynatronum</taxon>
    </lineage>
</organism>
<comment type="caution">
    <text evidence="1">The sequence shown here is derived from an EMBL/GenBank/DDBJ whole genome shotgun (WGS) entry which is preliminary data.</text>
</comment>
<protein>
    <submittedName>
        <fullName evidence="1">Uncharacterized protein</fullName>
    </submittedName>
</protein>
<evidence type="ECO:0000313" key="1">
    <source>
        <dbReference type="EMBL" id="SMP58373.1"/>
    </source>
</evidence>
<gene>
    <name evidence="1" type="ORF">SAMN06296020_10771</name>
</gene>
<dbReference type="AlphaFoldDB" id="A0AA46AJ52"/>
<evidence type="ECO:0000313" key="2">
    <source>
        <dbReference type="Proteomes" id="UP001158066"/>
    </source>
</evidence>
<reference evidence="1" key="1">
    <citation type="submission" date="2017-05" db="EMBL/GenBank/DDBJ databases">
        <authorList>
            <person name="Varghese N."/>
            <person name="Submissions S."/>
        </authorList>
    </citation>
    <scope>NUCLEOTIDE SEQUENCE</scope>
    <source>
        <strain evidence="1">Su22</strain>
    </source>
</reference>
<proteinExistence type="predicted"/>
<sequence length="44" mass="5014">MPAGLLVFSRPLDSVLLYKELKGIANRQLSTIRFFFKIMESGLL</sequence>
<accession>A0AA46AJ52</accession>
<dbReference type="Proteomes" id="UP001158066">
    <property type="component" value="Unassembled WGS sequence"/>
</dbReference>
<name>A0AA46AJ52_9CLOT</name>
<dbReference type="EMBL" id="FXUF01000007">
    <property type="protein sequence ID" value="SMP58373.1"/>
    <property type="molecule type" value="Genomic_DNA"/>
</dbReference>
<keyword evidence="2" id="KW-1185">Reference proteome</keyword>